<dbReference type="OrthoDB" id="8233502at2"/>
<name>A0A0S3PY91_9BRAD</name>
<dbReference type="RefSeq" id="WP_096357528.1">
    <property type="nucleotide sequence ID" value="NZ_AP014946.1"/>
</dbReference>
<dbReference type="SUPFAM" id="SSF141371">
    <property type="entry name" value="PilZ domain-like"/>
    <property type="match status" value="1"/>
</dbReference>
<dbReference type="Gene3D" id="2.40.10.220">
    <property type="entry name" value="predicted glycosyltransferase like domains"/>
    <property type="match status" value="1"/>
</dbReference>
<proteinExistence type="predicted"/>
<dbReference type="AlphaFoldDB" id="A0A0S3PY91"/>
<feature type="domain" description="PilZ" evidence="1">
    <location>
        <begin position="4"/>
        <end position="85"/>
    </location>
</feature>
<dbReference type="Proteomes" id="UP000236884">
    <property type="component" value="Chromosome"/>
</dbReference>
<keyword evidence="3" id="KW-1185">Reference proteome</keyword>
<dbReference type="Pfam" id="PF07238">
    <property type="entry name" value="PilZ"/>
    <property type="match status" value="1"/>
</dbReference>
<protein>
    <submittedName>
        <fullName evidence="2">PilZ domain protein</fullName>
    </submittedName>
</protein>
<dbReference type="GO" id="GO:0035438">
    <property type="term" value="F:cyclic-di-GMP binding"/>
    <property type="evidence" value="ECO:0007669"/>
    <property type="project" value="InterPro"/>
</dbReference>
<gene>
    <name evidence="2" type="ORF">GJW-30_1_03463</name>
</gene>
<organism evidence="2 3">
    <name type="scientific">Variibacter gotjawalensis</name>
    <dbReference type="NCBI Taxonomy" id="1333996"/>
    <lineage>
        <taxon>Bacteria</taxon>
        <taxon>Pseudomonadati</taxon>
        <taxon>Pseudomonadota</taxon>
        <taxon>Alphaproteobacteria</taxon>
        <taxon>Hyphomicrobiales</taxon>
        <taxon>Nitrobacteraceae</taxon>
        <taxon>Variibacter</taxon>
    </lineage>
</organism>
<accession>A0A0S3PY91</accession>
<dbReference type="KEGG" id="vgo:GJW-30_1_03463"/>
<reference evidence="2 3" key="1">
    <citation type="submission" date="2015-08" db="EMBL/GenBank/DDBJ databases">
        <title>Investigation of the bacterial diversity of lava forest soil.</title>
        <authorList>
            <person name="Lee J.S."/>
        </authorList>
    </citation>
    <scope>NUCLEOTIDE SEQUENCE [LARGE SCALE GENOMIC DNA]</scope>
    <source>
        <strain evidence="2 3">GJW-30</strain>
    </source>
</reference>
<sequence length="100" mass="11279">MKNERRQNFRIEWKSPASIDLGEGTERLNCVVKNLSNGGARIACHEALPDQFILRLTPGRGRPRSCRVAWRRGEEVGVQFVDILPPDGPSVRSRVAEVVR</sequence>
<evidence type="ECO:0000313" key="3">
    <source>
        <dbReference type="Proteomes" id="UP000236884"/>
    </source>
</evidence>
<dbReference type="EMBL" id="AP014946">
    <property type="protein sequence ID" value="BAT60913.1"/>
    <property type="molecule type" value="Genomic_DNA"/>
</dbReference>
<dbReference type="InterPro" id="IPR009875">
    <property type="entry name" value="PilZ_domain"/>
</dbReference>
<evidence type="ECO:0000313" key="2">
    <source>
        <dbReference type="EMBL" id="BAT60913.1"/>
    </source>
</evidence>
<evidence type="ECO:0000259" key="1">
    <source>
        <dbReference type="Pfam" id="PF07238"/>
    </source>
</evidence>